<organism evidence="1 2">
    <name type="scientific">Oceanobacillus jeddahense</name>
    <dbReference type="NCBI Taxonomy" id="1462527"/>
    <lineage>
        <taxon>Bacteria</taxon>
        <taxon>Bacillati</taxon>
        <taxon>Bacillota</taxon>
        <taxon>Bacilli</taxon>
        <taxon>Bacillales</taxon>
        <taxon>Bacillaceae</taxon>
        <taxon>Oceanobacillus</taxon>
    </lineage>
</organism>
<dbReference type="RefSeq" id="WP_256707065.1">
    <property type="nucleotide sequence ID" value="NZ_CP101914.1"/>
</dbReference>
<keyword evidence="2" id="KW-1185">Reference proteome</keyword>
<proteinExistence type="predicted"/>
<name>A0ABY5JN87_9BACI</name>
<accession>A0ABY5JN87</accession>
<evidence type="ECO:0000313" key="1">
    <source>
        <dbReference type="EMBL" id="UUI01754.1"/>
    </source>
</evidence>
<reference evidence="1" key="1">
    <citation type="submission" date="2022-07" db="EMBL/GenBank/DDBJ databases">
        <title>FELIX.</title>
        <authorList>
            <person name="Wan K.H."/>
            <person name="Park S."/>
            <person name="Lawrence Q."/>
            <person name="Eichenberger J.P."/>
            <person name="Booth B.W."/>
            <person name="Piaggio A.J."/>
            <person name="Chandler J.C."/>
            <person name="Franklin A.B."/>
            <person name="Celniker S.E."/>
        </authorList>
    </citation>
    <scope>NUCLEOTIDE SEQUENCE</scope>
    <source>
        <strain evidence="1">QA-1986 374</strain>
    </source>
</reference>
<gene>
    <name evidence="1" type="ORF">NP439_17095</name>
</gene>
<evidence type="ECO:0000313" key="2">
    <source>
        <dbReference type="Proteomes" id="UP001059773"/>
    </source>
</evidence>
<sequence>MEDYSITRVTPEYYGYKDRKIVKWLEMMLSDHTESLKKEKHKVTEIEPKEEMKIEEISEVLHRAYVMGLPVAIQANTIRNGSYYKDVQCKLADYGGGKIHLYVIDGRKTSCAIEEIRNVEFMDVLDWYGKRV</sequence>
<dbReference type="EMBL" id="CP101914">
    <property type="protein sequence ID" value="UUI01754.1"/>
    <property type="molecule type" value="Genomic_DNA"/>
</dbReference>
<protein>
    <submittedName>
        <fullName evidence="1">YolD-like family protein</fullName>
    </submittedName>
</protein>
<dbReference type="Proteomes" id="UP001059773">
    <property type="component" value="Chromosome"/>
</dbReference>